<dbReference type="PROSITE" id="PS50880">
    <property type="entry name" value="TOPRIM"/>
    <property type="match status" value="1"/>
</dbReference>
<name>A0ABY6GFP0_9BURK</name>
<evidence type="ECO:0000259" key="2">
    <source>
        <dbReference type="PROSITE" id="PS50880"/>
    </source>
</evidence>
<keyword evidence="4" id="KW-1185">Reference proteome</keyword>
<dbReference type="RefSeq" id="WP_231043801.1">
    <property type="nucleotide sequence ID" value="NZ_CP106882.1"/>
</dbReference>
<dbReference type="Pfam" id="PF08401">
    <property type="entry name" value="ArdcN"/>
    <property type="match status" value="1"/>
</dbReference>
<dbReference type="CDD" id="cd01029">
    <property type="entry name" value="TOPRIM_primases"/>
    <property type="match status" value="1"/>
</dbReference>
<geneLocation type="plasmid" evidence="3 4">
    <name>unnamed1</name>
</geneLocation>
<dbReference type="Pfam" id="PF18974">
    <property type="entry name" value="DUF5710"/>
    <property type="match status" value="2"/>
</dbReference>
<keyword evidence="3" id="KW-0614">Plasmid</keyword>
<organism evidence="3 4">
    <name type="scientific">Comamonas endophytica</name>
    <dbReference type="NCBI Taxonomy" id="2949090"/>
    <lineage>
        <taxon>Bacteria</taxon>
        <taxon>Pseudomonadati</taxon>
        <taxon>Pseudomonadota</taxon>
        <taxon>Betaproteobacteria</taxon>
        <taxon>Burkholderiales</taxon>
        <taxon>Comamonadaceae</taxon>
        <taxon>Comamonas</taxon>
    </lineage>
</organism>
<dbReference type="Proteomes" id="UP001162800">
    <property type="component" value="Plasmid unnamed1"/>
</dbReference>
<reference evidence="3" key="1">
    <citation type="submission" date="2022-09" db="EMBL/GenBank/DDBJ databases">
        <title>The complete genome of Acidovorax sp. 5MLIR.</title>
        <authorList>
            <person name="Liu L."/>
            <person name="Yue J."/>
            <person name="Yang F."/>
            <person name="Yuan J."/>
            <person name="Li L."/>
        </authorList>
    </citation>
    <scope>NUCLEOTIDE SEQUENCE</scope>
    <source>
        <strain evidence="3">5MLIR</strain>
        <plasmid evidence="3">unnamed1</plasmid>
    </source>
</reference>
<gene>
    <name evidence="3" type="ORF">M9799_18330</name>
</gene>
<evidence type="ECO:0000313" key="3">
    <source>
        <dbReference type="EMBL" id="UYG53891.1"/>
    </source>
</evidence>
<proteinExistence type="predicted"/>
<sequence length="806" mass="88667">MELQKPLYETVAERLITQLEAGTAPWQKPWRDGEPPSFLPVNPSTGKRYRGCNAVQLMSKGYADPRWMTYKQAEGLGAQVRPGETGTTVQYWQFDERAGPAAAQMILKERPHVSIATLFNAEQIDGLTPMVLPPQKWHPIERVEQILRASGADIQHEESNRAFYDSDADSIHLPLREQFATPAQYYAIALHELGHWSGHPSRLDRDQVHPYGSEGYAREELRAEIASMMLGEELGIGHDPGQHAAYVDNWMMLLRNDPLEIVRAAADAEKIQDYVLGLEQQEQEQEQQATQQAQAPAPAAVKAEAASLRDPLAPRATFLHVPFEEKEEAKALGAKWHRQAQAWFVPAGVDTAAFSRWSHPRPVPAGQERQLQPGREYLAVPYGERKAAKAAGAAWDSMAKSWYVGPRGDAQKLARWQPGNVDHEQSPAMRPHEEFAQALRAMGCVVGGEHPVMDGKKHEIAVEGGAQGETRGFYIGHLDKRASGYIKNLDTGIEMQWKSKGYRLERDDRKRLLAEASESLQARTAARLQAQEQAAERVRKQLTELQPVARPTPYMQAKGLAPQPGIFTDREGRRTCVPVIDVQGRQWSMQTIEANGNKHFAPKSRKEGCFHAVGGLDALAKAPALVIGAGYATAGSLSQSLGFATVAALEPANLPAVAKALHARFPDKPVVIAADDDRHLELTQGINPGKAKAHEAAKSTGATVLVPIFAAGENTYPAHLPPITPLKYREHLRTGDALSEEQVDALEQMKRATSFNDLANRSVLGKEALDRQVRTLVQDAVARKSLQAVAQQQAQSAARSSGLRLG</sequence>
<dbReference type="InterPro" id="IPR041459">
    <property type="entry name" value="MPTase-PolyVal"/>
</dbReference>
<protein>
    <submittedName>
        <fullName evidence="3">Zincin-like metallopeptidase domain-containing protein</fullName>
    </submittedName>
</protein>
<feature type="domain" description="Toprim" evidence="2">
    <location>
        <begin position="623"/>
        <end position="721"/>
    </location>
</feature>
<evidence type="ECO:0000256" key="1">
    <source>
        <dbReference type="SAM" id="MobiDB-lite"/>
    </source>
</evidence>
<dbReference type="EMBL" id="CP106882">
    <property type="protein sequence ID" value="UYG53891.1"/>
    <property type="molecule type" value="Genomic_DNA"/>
</dbReference>
<dbReference type="InterPro" id="IPR006171">
    <property type="entry name" value="TOPRIM_dom"/>
</dbReference>
<dbReference type="InterPro" id="IPR034154">
    <property type="entry name" value="TOPRIM_DnaG/twinkle"/>
</dbReference>
<dbReference type="InterPro" id="IPR013610">
    <property type="entry name" value="ArdC_N"/>
</dbReference>
<accession>A0ABY6GFP0</accession>
<feature type="region of interest" description="Disordered" evidence="1">
    <location>
        <begin position="26"/>
        <end position="45"/>
    </location>
</feature>
<evidence type="ECO:0000313" key="4">
    <source>
        <dbReference type="Proteomes" id="UP001162800"/>
    </source>
</evidence>
<dbReference type="InterPro" id="IPR043764">
    <property type="entry name" value="DUF5710"/>
</dbReference>
<dbReference type="Pfam" id="PF18818">
    <property type="entry name" value="MPTase-PolyVal"/>
    <property type="match status" value="1"/>
</dbReference>